<feature type="domain" description="Histidine kinase/HSP90-like ATPase" evidence="1">
    <location>
        <begin position="24"/>
        <end position="134"/>
    </location>
</feature>
<evidence type="ECO:0000313" key="2">
    <source>
        <dbReference type="EMBL" id="EKN63223.1"/>
    </source>
</evidence>
<dbReference type="GO" id="GO:0004674">
    <property type="term" value="F:protein serine/threonine kinase activity"/>
    <property type="evidence" value="ECO:0007669"/>
    <property type="project" value="UniProtKB-KW"/>
</dbReference>
<gene>
    <name evidence="2" type="ORF">BAZO_18261</name>
</gene>
<dbReference type="STRING" id="1131731.BAZO_18261"/>
<dbReference type="Pfam" id="PF13581">
    <property type="entry name" value="HATPase_c_2"/>
    <property type="match status" value="1"/>
</dbReference>
<keyword evidence="2" id="KW-0418">Kinase</keyword>
<dbReference type="RefSeq" id="WP_003332849.1">
    <property type="nucleotide sequence ID" value="NZ_AJLR01000147.1"/>
</dbReference>
<organism evidence="2 3">
    <name type="scientific">Schinkia azotoformans LMG 9581</name>
    <dbReference type="NCBI Taxonomy" id="1131731"/>
    <lineage>
        <taxon>Bacteria</taxon>
        <taxon>Bacillati</taxon>
        <taxon>Bacillota</taxon>
        <taxon>Bacilli</taxon>
        <taxon>Bacillales</taxon>
        <taxon>Bacillaceae</taxon>
        <taxon>Calidifontibacillus/Schinkia group</taxon>
        <taxon>Schinkia</taxon>
    </lineage>
</organism>
<comment type="caution">
    <text evidence="2">The sequence shown here is derived from an EMBL/GenBank/DDBJ whole genome shotgun (WGS) entry which is preliminary data.</text>
</comment>
<protein>
    <submittedName>
        <fullName evidence="2">Anti-sigma regulatory factor, serine/threonine protein kinase</fullName>
    </submittedName>
</protein>
<evidence type="ECO:0000313" key="3">
    <source>
        <dbReference type="Proteomes" id="UP000006315"/>
    </source>
</evidence>
<keyword evidence="2" id="KW-0723">Serine/threonine-protein kinase</keyword>
<name>K6D5A0_SCHAZ</name>
<sequence length="142" mass="16392">MLTKQLMVEVDCPSTSTSLPILHHLSREALQNLEEEDQIKKCFAINEGLINAIQYSDRTNASISFSIIKTEEYTDFIIKNYGAQISDIVLENLSTQTFDDVLWEESGRGLLIINEIADEWSFSRDEQGRNILKIRMRDELYD</sequence>
<dbReference type="AlphaFoldDB" id="K6D5A0"/>
<dbReference type="CDD" id="cd16936">
    <property type="entry name" value="HATPase_RsbW-like"/>
    <property type="match status" value="1"/>
</dbReference>
<dbReference type="Proteomes" id="UP000006315">
    <property type="component" value="Unassembled WGS sequence"/>
</dbReference>
<dbReference type="GeneID" id="89468799"/>
<accession>K6D5A0</accession>
<evidence type="ECO:0000259" key="1">
    <source>
        <dbReference type="Pfam" id="PF13581"/>
    </source>
</evidence>
<reference evidence="2 3" key="1">
    <citation type="journal article" date="2012" name="Front. Microbiol.">
        <title>Redundancy and modularity in membrane-associated dissimilatory nitrate reduction in Bacillus.</title>
        <authorList>
            <person name="Heylen K."/>
            <person name="Keltjens J."/>
        </authorList>
    </citation>
    <scope>NUCLEOTIDE SEQUENCE [LARGE SCALE GENOMIC DNA]</scope>
    <source>
        <strain evidence="2 3">LMG 9581</strain>
    </source>
</reference>
<dbReference type="SUPFAM" id="SSF55874">
    <property type="entry name" value="ATPase domain of HSP90 chaperone/DNA topoisomerase II/histidine kinase"/>
    <property type="match status" value="1"/>
</dbReference>
<dbReference type="InterPro" id="IPR036890">
    <property type="entry name" value="HATPase_C_sf"/>
</dbReference>
<dbReference type="PATRIC" id="fig|1131731.3.peg.3726"/>
<keyword evidence="2" id="KW-0808">Transferase</keyword>
<dbReference type="EMBL" id="AJLR01000147">
    <property type="protein sequence ID" value="EKN63223.1"/>
    <property type="molecule type" value="Genomic_DNA"/>
</dbReference>
<keyword evidence="3" id="KW-1185">Reference proteome</keyword>
<dbReference type="InterPro" id="IPR003594">
    <property type="entry name" value="HATPase_dom"/>
</dbReference>
<dbReference type="Gene3D" id="3.30.565.10">
    <property type="entry name" value="Histidine kinase-like ATPase, C-terminal domain"/>
    <property type="match status" value="1"/>
</dbReference>
<proteinExistence type="predicted"/>